<feature type="domain" description="PE-PPE" evidence="3">
    <location>
        <begin position="79"/>
        <end position="254"/>
    </location>
</feature>
<evidence type="ECO:0000259" key="3">
    <source>
        <dbReference type="Pfam" id="PF08237"/>
    </source>
</evidence>
<organism evidence="4 5">
    <name type="scientific">Mycolicibacterium austroafricanum</name>
    <name type="common">Mycobacterium austroafricanum</name>
    <dbReference type="NCBI Taxonomy" id="39687"/>
    <lineage>
        <taxon>Bacteria</taxon>
        <taxon>Bacillati</taxon>
        <taxon>Actinomycetota</taxon>
        <taxon>Actinomycetes</taxon>
        <taxon>Mycobacteriales</taxon>
        <taxon>Mycobacteriaceae</taxon>
        <taxon>Mycolicibacterium</taxon>
    </lineage>
</organism>
<feature type="compositionally biased region" description="Acidic residues" evidence="1">
    <location>
        <begin position="309"/>
        <end position="355"/>
    </location>
</feature>
<sequence>MRGLLAAAGAASVAALGVTCPSPYTLAANVLTVTGYTAGGALEWDMSEVFQGSYCDADSGNTCTPVKYLSGVPLVGEYDGLRALRSAITSSTGETVVLAYSQGALIAADWIEQNAGTSGSPSPENLSFVFLGNSLRKYGGVRPAYEIDPPTPESDYHVTDIAIEYDGAADFPDNPFNLLALANAFAGFQYVHIYGYDDVDLENDEKLVWNDGNTTYVLIRRENIPLLEPLRLMGLHELADQLNGPLKEIIDSAYNRDYPGLVDSTPQRAATQDLSALQVDEDDEVEEVGEVTDAAADDIDAAADKASDDISDIDDESASSAVDSEEDAGDGADTESGDTDGGDLLDDSSEEDSADDSTGGSAPDSDDSASEPTSGAGDDSSAPSASEADSDSGSDAEGSAE</sequence>
<feature type="signal peptide" evidence="2">
    <location>
        <begin position="1"/>
        <end position="27"/>
    </location>
</feature>
<gene>
    <name evidence="4" type="ORF">QYF68_13765</name>
</gene>
<keyword evidence="5" id="KW-1185">Reference proteome</keyword>
<dbReference type="InterPro" id="IPR013228">
    <property type="entry name" value="PE-PPE_C"/>
</dbReference>
<reference evidence="4" key="1">
    <citation type="submission" date="2023-07" db="EMBL/GenBank/DDBJ databases">
        <title>Degradation of tert-butanol by M. austroafricanum TBA100.</title>
        <authorList>
            <person name="Helbich S."/>
            <person name="Vainshtein Y."/>
        </authorList>
    </citation>
    <scope>NUCLEOTIDE SEQUENCE</scope>
    <source>
        <strain evidence="4">TBA100</strain>
    </source>
</reference>
<evidence type="ECO:0000256" key="1">
    <source>
        <dbReference type="SAM" id="MobiDB-lite"/>
    </source>
</evidence>
<feature type="compositionally biased region" description="Acidic residues" evidence="1">
    <location>
        <begin position="279"/>
        <end position="301"/>
    </location>
</feature>
<keyword evidence="2" id="KW-0732">Signal</keyword>
<feature type="compositionally biased region" description="Acidic residues" evidence="1">
    <location>
        <begin position="388"/>
        <end position="401"/>
    </location>
</feature>
<dbReference type="RefSeq" id="WP_011780177.1">
    <property type="nucleotide sequence ID" value="NZ_CP070380.1"/>
</dbReference>
<feature type="chain" id="PRO_5045290212" evidence="2">
    <location>
        <begin position="28"/>
        <end position="401"/>
    </location>
</feature>
<comment type="caution">
    <text evidence="4">The sequence shown here is derived from an EMBL/GenBank/DDBJ whole genome shotgun (WGS) entry which is preliminary data.</text>
</comment>
<protein>
    <submittedName>
        <fullName evidence="4">PE-PPE domain-containing protein</fullName>
    </submittedName>
</protein>
<feature type="region of interest" description="Disordered" evidence="1">
    <location>
        <begin position="275"/>
        <end position="401"/>
    </location>
</feature>
<evidence type="ECO:0000313" key="5">
    <source>
        <dbReference type="Proteomes" id="UP001172687"/>
    </source>
</evidence>
<proteinExistence type="predicted"/>
<feature type="compositionally biased region" description="Low complexity" evidence="1">
    <location>
        <begin position="370"/>
        <end position="387"/>
    </location>
</feature>
<dbReference type="Pfam" id="PF08237">
    <property type="entry name" value="PE-PPE"/>
    <property type="match status" value="1"/>
</dbReference>
<dbReference type="Proteomes" id="UP001172687">
    <property type="component" value="Unassembled WGS sequence"/>
</dbReference>
<evidence type="ECO:0000256" key="2">
    <source>
        <dbReference type="SAM" id="SignalP"/>
    </source>
</evidence>
<accession>A0ABT8HDP7</accession>
<dbReference type="EMBL" id="JAUHTC010000046">
    <property type="protein sequence ID" value="MDN4518889.1"/>
    <property type="molecule type" value="Genomic_DNA"/>
</dbReference>
<evidence type="ECO:0000313" key="4">
    <source>
        <dbReference type="EMBL" id="MDN4518889.1"/>
    </source>
</evidence>
<name>A0ABT8HDP7_MYCAO</name>